<evidence type="ECO:0000256" key="12">
    <source>
        <dbReference type="ARBA" id="ARBA00029811"/>
    </source>
</evidence>
<dbReference type="Pfam" id="PF17900">
    <property type="entry name" value="Peptidase_M1_N"/>
    <property type="match status" value="1"/>
</dbReference>
<dbReference type="InterPro" id="IPR050344">
    <property type="entry name" value="Peptidase_M1_aminopeptidases"/>
</dbReference>
<evidence type="ECO:0000256" key="13">
    <source>
        <dbReference type="ARBA" id="ARBA00031533"/>
    </source>
</evidence>
<sequence length="847" mass="92753">MSALTRAEAQARARLLDVRSYSVHLDLTRGDEVFHATSLIRFGARPGTDTFVEVRPASLHRAVLNGRVLDPASLRDGRLPLPDLAADNELRVEADMRYSRTGEGMHRFTDPADGEAYVSTQCAPDDAPRVFACFDQPDLKAPIEFSVTAPAHWTVVSNAAGWKEADGRWSFAPTAPISTYLAAVVAGPLHSVHAEHDGIPLGLHCRRSLAPHLDAEEIFDITRRGLDRYHERFDEPYPFAKYDQAFVPELNWGAMENPGCVTFRDDYIFRSAVTEAERETRAIVIAHEMAHMWFGDLVTMRWWDDLWLNESFAEYMGYQVVAETTRFTTAWTGFAIARKPWGYDADQRCSTHPVAAQGIDDTAAALMNFDGISYAKGASVLRQLVAWLGEEAFFTGINAYFAQHRFGNATMIDLLDTLTAASGRDVHGWAERWLRTSGVDTLRLEIAAEDDGARASATVVHTGAADEPSALRPHRIKVAAYDLADGAEGGRRLVLRERFPVDLPADAGPDGAARVRPANLAGIPRPDLVVLNDGDLSYAKIRLDERSRQAIAEALSTIEDGLTRALLWNSARDMVRDGELPTAEFLTLVGAHLPAEPDVSVVEAMLAFGRQQVADRFTAPAGRPAAMAALAGVCREILGRTADGSAPALRLAAVRELIRCAETSEAVGELREWLRAQRVPDGPDLDPDLRWRVLLQLSAHGAAGEQDIATEVERDPSARGQEGAARCRAALPDPTAKEEAWQRLFTDGALSNHLLTATAQGFWQPARAELTAGFIERYFAELPAAGGRGPAVARALGRDLFPAHAAAPATVRAAEKCLAREDLTIPLRRALADELDDLRRALQVRNR</sequence>
<comment type="cofactor">
    <cofactor evidence="2">
        <name>Zn(2+)</name>
        <dbReference type="ChEBI" id="CHEBI:29105"/>
    </cofactor>
</comment>
<dbReference type="SUPFAM" id="SSF63737">
    <property type="entry name" value="Leukotriene A4 hydrolase N-terminal domain"/>
    <property type="match status" value="1"/>
</dbReference>
<comment type="similarity">
    <text evidence="3">Belongs to the peptidase M1 family.</text>
</comment>
<evidence type="ECO:0000313" key="18">
    <source>
        <dbReference type="Proteomes" id="UP001501442"/>
    </source>
</evidence>
<dbReference type="SUPFAM" id="SSF55486">
    <property type="entry name" value="Metalloproteases ('zincins'), catalytic domain"/>
    <property type="match status" value="1"/>
</dbReference>
<keyword evidence="9" id="KW-0378">Hydrolase</keyword>
<dbReference type="Gene3D" id="1.10.390.10">
    <property type="entry name" value="Neutral Protease Domain 2"/>
    <property type="match status" value="1"/>
</dbReference>
<evidence type="ECO:0000259" key="15">
    <source>
        <dbReference type="Pfam" id="PF11838"/>
    </source>
</evidence>
<dbReference type="NCBIfam" id="TIGR02412">
    <property type="entry name" value="pepN_strep_liv"/>
    <property type="match status" value="1"/>
</dbReference>
<keyword evidence="11" id="KW-0482">Metalloprotease</keyword>
<dbReference type="InterPro" id="IPR012778">
    <property type="entry name" value="Pept_M1_aminopeptidase"/>
</dbReference>
<name>A0ABP8U5L3_9ACTN</name>
<gene>
    <name evidence="17" type="primary">pepN_2</name>
    <name evidence="17" type="ORF">GCM10023196_024060</name>
</gene>
<dbReference type="InterPro" id="IPR014782">
    <property type="entry name" value="Peptidase_M1_dom"/>
</dbReference>
<evidence type="ECO:0000256" key="10">
    <source>
        <dbReference type="ARBA" id="ARBA00022833"/>
    </source>
</evidence>
<evidence type="ECO:0000256" key="8">
    <source>
        <dbReference type="ARBA" id="ARBA00022723"/>
    </source>
</evidence>
<evidence type="ECO:0000256" key="3">
    <source>
        <dbReference type="ARBA" id="ARBA00010136"/>
    </source>
</evidence>
<dbReference type="InterPro" id="IPR042097">
    <property type="entry name" value="Aminopeptidase_N-like_N_sf"/>
</dbReference>
<keyword evidence="10" id="KW-0862">Zinc</keyword>
<organism evidence="17 18">
    <name type="scientific">Actinoallomurus vinaceus</name>
    <dbReference type="NCBI Taxonomy" id="1080074"/>
    <lineage>
        <taxon>Bacteria</taxon>
        <taxon>Bacillati</taxon>
        <taxon>Actinomycetota</taxon>
        <taxon>Actinomycetes</taxon>
        <taxon>Streptosporangiales</taxon>
        <taxon>Thermomonosporaceae</taxon>
        <taxon>Actinoallomurus</taxon>
    </lineage>
</organism>
<evidence type="ECO:0000313" key="17">
    <source>
        <dbReference type="EMBL" id="GAA4624335.1"/>
    </source>
</evidence>
<keyword evidence="6 17" id="KW-0031">Aminopeptidase</keyword>
<feature type="domain" description="Aminopeptidase N-like N-terminal" evidence="16">
    <location>
        <begin position="102"/>
        <end position="181"/>
    </location>
</feature>
<keyword evidence="18" id="KW-1185">Reference proteome</keyword>
<feature type="domain" description="Peptidase M1 membrane alanine aminopeptidase" evidence="14">
    <location>
        <begin position="219"/>
        <end position="433"/>
    </location>
</feature>
<evidence type="ECO:0000256" key="11">
    <source>
        <dbReference type="ARBA" id="ARBA00023049"/>
    </source>
</evidence>
<evidence type="ECO:0000259" key="14">
    <source>
        <dbReference type="Pfam" id="PF01433"/>
    </source>
</evidence>
<dbReference type="InterPro" id="IPR001930">
    <property type="entry name" value="Peptidase_M1"/>
</dbReference>
<keyword evidence="7" id="KW-0645">Protease</keyword>
<dbReference type="Proteomes" id="UP001501442">
    <property type="component" value="Unassembled WGS sequence"/>
</dbReference>
<reference evidence="18" key="1">
    <citation type="journal article" date="2019" name="Int. J. Syst. Evol. Microbiol.">
        <title>The Global Catalogue of Microorganisms (GCM) 10K type strain sequencing project: providing services to taxonomists for standard genome sequencing and annotation.</title>
        <authorList>
            <consortium name="The Broad Institute Genomics Platform"/>
            <consortium name="The Broad Institute Genome Sequencing Center for Infectious Disease"/>
            <person name="Wu L."/>
            <person name="Ma J."/>
        </authorList>
    </citation>
    <scope>NUCLEOTIDE SEQUENCE [LARGE SCALE GENOMIC DNA]</scope>
    <source>
        <strain evidence="18">JCM 17939</strain>
    </source>
</reference>
<proteinExistence type="inferred from homology"/>
<dbReference type="InterPro" id="IPR045357">
    <property type="entry name" value="Aminopeptidase_N-like_N"/>
</dbReference>
<evidence type="ECO:0000256" key="1">
    <source>
        <dbReference type="ARBA" id="ARBA00000098"/>
    </source>
</evidence>
<comment type="catalytic activity">
    <reaction evidence="1">
        <text>Release of an N-terminal amino acid, Xaa-|-Yaa- from a peptide, amide or arylamide. Xaa is preferably Ala, but may be most amino acids including Pro (slow action). When a terminal hydrophobic residue is followed by a prolyl residue, the two may be released as an intact Xaa-Pro dipeptide.</text>
        <dbReference type="EC" id="3.4.11.2"/>
    </reaction>
</comment>
<dbReference type="PANTHER" id="PTHR11533:SF174">
    <property type="entry name" value="PUROMYCIN-SENSITIVE AMINOPEPTIDASE-RELATED"/>
    <property type="match status" value="1"/>
</dbReference>
<dbReference type="RefSeq" id="WP_345430799.1">
    <property type="nucleotide sequence ID" value="NZ_BAABHK010000003.1"/>
</dbReference>
<feature type="domain" description="ERAP1-like C-terminal" evidence="15">
    <location>
        <begin position="528"/>
        <end position="840"/>
    </location>
</feature>
<evidence type="ECO:0000256" key="5">
    <source>
        <dbReference type="ARBA" id="ARBA00015611"/>
    </source>
</evidence>
<dbReference type="InterPro" id="IPR027268">
    <property type="entry name" value="Peptidase_M4/M1_CTD_sf"/>
</dbReference>
<evidence type="ECO:0000256" key="4">
    <source>
        <dbReference type="ARBA" id="ARBA00012564"/>
    </source>
</evidence>
<dbReference type="CDD" id="cd09602">
    <property type="entry name" value="M1_APN"/>
    <property type="match status" value="1"/>
</dbReference>
<dbReference type="GO" id="GO:0004177">
    <property type="term" value="F:aminopeptidase activity"/>
    <property type="evidence" value="ECO:0007669"/>
    <property type="project" value="UniProtKB-KW"/>
</dbReference>
<dbReference type="EC" id="3.4.11.2" evidence="4"/>
<evidence type="ECO:0000256" key="9">
    <source>
        <dbReference type="ARBA" id="ARBA00022801"/>
    </source>
</evidence>
<dbReference type="Gene3D" id="2.60.40.1730">
    <property type="entry name" value="tricorn interacting facor f3 domain"/>
    <property type="match status" value="1"/>
</dbReference>
<dbReference type="PANTHER" id="PTHR11533">
    <property type="entry name" value="PROTEASE M1 ZINC METALLOPROTEASE"/>
    <property type="match status" value="1"/>
</dbReference>
<evidence type="ECO:0000256" key="6">
    <source>
        <dbReference type="ARBA" id="ARBA00022438"/>
    </source>
</evidence>
<accession>A0ABP8U5L3</accession>
<dbReference type="Pfam" id="PF11838">
    <property type="entry name" value="ERAP1_C"/>
    <property type="match status" value="1"/>
</dbReference>
<dbReference type="InterPro" id="IPR024571">
    <property type="entry name" value="ERAP1-like_C_dom"/>
</dbReference>
<keyword evidence="8" id="KW-0479">Metal-binding</keyword>
<comment type="caution">
    <text evidence="17">The sequence shown here is derived from an EMBL/GenBank/DDBJ whole genome shotgun (WGS) entry which is preliminary data.</text>
</comment>
<evidence type="ECO:0000259" key="16">
    <source>
        <dbReference type="Pfam" id="PF17900"/>
    </source>
</evidence>
<dbReference type="EMBL" id="BAABHK010000003">
    <property type="protein sequence ID" value="GAA4624335.1"/>
    <property type="molecule type" value="Genomic_DNA"/>
</dbReference>
<evidence type="ECO:0000256" key="2">
    <source>
        <dbReference type="ARBA" id="ARBA00001947"/>
    </source>
</evidence>
<protein>
    <recommendedName>
        <fullName evidence="5">Aminopeptidase N</fullName>
        <ecNumber evidence="4">3.4.11.2</ecNumber>
    </recommendedName>
    <alternativeName>
        <fullName evidence="12">Alanine aminopeptidase</fullName>
    </alternativeName>
    <alternativeName>
        <fullName evidence="13">Lysyl aminopeptidase</fullName>
    </alternativeName>
</protein>
<dbReference type="Pfam" id="PF01433">
    <property type="entry name" value="Peptidase_M1"/>
    <property type="match status" value="1"/>
</dbReference>
<evidence type="ECO:0000256" key="7">
    <source>
        <dbReference type="ARBA" id="ARBA00022670"/>
    </source>
</evidence>
<dbReference type="PRINTS" id="PR00756">
    <property type="entry name" value="ALADIPTASE"/>
</dbReference>